<comment type="function">
    <text evidence="1">Site-specific tyrosine recombinase, which acts by catalyzing the cutting and rejoining of the recombining DNA molecules.</text>
</comment>
<dbReference type="InterPro" id="IPR050090">
    <property type="entry name" value="Tyrosine_recombinase_XerCD"/>
</dbReference>
<feature type="domain" description="Tyr recombinase" evidence="8">
    <location>
        <begin position="204"/>
        <end position="410"/>
    </location>
</feature>
<dbReference type="EMBL" id="JACCKS010000002">
    <property type="protein sequence ID" value="NZA36870.1"/>
    <property type="molecule type" value="Genomic_DNA"/>
</dbReference>
<dbReference type="GO" id="GO:0003677">
    <property type="term" value="F:DNA binding"/>
    <property type="evidence" value="ECO:0007669"/>
    <property type="project" value="UniProtKB-UniRule"/>
</dbReference>
<comment type="caution">
    <text evidence="10">The sequence shown here is derived from an EMBL/GenBank/DDBJ whole genome shotgun (WGS) entry which is preliminary data.</text>
</comment>
<dbReference type="InterPro" id="IPR010998">
    <property type="entry name" value="Integrase_recombinase_N"/>
</dbReference>
<evidence type="ECO:0000259" key="9">
    <source>
        <dbReference type="PROSITE" id="PS51900"/>
    </source>
</evidence>
<evidence type="ECO:0000256" key="3">
    <source>
        <dbReference type="ARBA" id="ARBA00022908"/>
    </source>
</evidence>
<dbReference type="Pfam" id="PF00589">
    <property type="entry name" value="Phage_integrase"/>
    <property type="match status" value="1"/>
</dbReference>
<dbReference type="InterPro" id="IPR004107">
    <property type="entry name" value="Integrase_SAM-like_N"/>
</dbReference>
<dbReference type="AlphaFoldDB" id="A0A1I5H8Y4"/>
<keyword evidence="4 6" id="KW-0238">DNA-binding</keyword>
<dbReference type="PROSITE" id="PS51898">
    <property type="entry name" value="TYR_RECOMBINASE"/>
    <property type="match status" value="1"/>
</dbReference>
<dbReference type="PANTHER" id="PTHR30349:SF64">
    <property type="entry name" value="PROPHAGE INTEGRASE INTD-RELATED"/>
    <property type="match status" value="1"/>
</dbReference>
<accession>A0A1I5H8Y4</accession>
<sequence length="417" mass="48803">MKEQRRNIYKRKDNRYEGRYIVGYESVYGKAIYRSVYAHTYEEAVEVLEEAEERVHEEVELQRLLRRQKTQQQTTGILQRAFSHDEMLKVVRTLTLQEWMIEWLEGHKRNTIRPTSYMRYYNVIYKHIIPQIGSYNLLELTPDIIQKFVKYLCEDGKNDDTGLSPATVRSYMMILKSALELAVDQELMIKNPCRKVSLPPKRFHKPVYLEPDECKRLEYVLLHTDDNPKSVAILLALKTGMRLGELAALKWGDVDFSNRVIHVRHSLQRVKTFEPEGPKTKLVVSETKTTNSVRDIPMNNGQYEYLKAYHRMVVADSWGNINENTFVFQNQSGSFIDPRVYQQYFKVVLKKAKVKEVNFHALRHTFATIAASKNMQISVLSRILGHSNAALTLQLYIHSITNQDRAEMSKVDWEYSA</sequence>
<dbReference type="RefSeq" id="WP_090411269.1">
    <property type="nucleotide sequence ID" value="NZ_DBFXFH010000043.1"/>
</dbReference>
<evidence type="ECO:0000313" key="10">
    <source>
        <dbReference type="EMBL" id="NZA36870.1"/>
    </source>
</evidence>
<keyword evidence="7" id="KW-0175">Coiled coil</keyword>
<evidence type="ECO:0000256" key="5">
    <source>
        <dbReference type="ARBA" id="ARBA00023172"/>
    </source>
</evidence>
<dbReference type="InterPro" id="IPR013762">
    <property type="entry name" value="Integrase-like_cat_sf"/>
</dbReference>
<evidence type="ECO:0000256" key="2">
    <source>
        <dbReference type="ARBA" id="ARBA00008857"/>
    </source>
</evidence>
<dbReference type="SUPFAM" id="SSF56349">
    <property type="entry name" value="DNA breaking-rejoining enzymes"/>
    <property type="match status" value="1"/>
</dbReference>
<dbReference type="InterPro" id="IPR011010">
    <property type="entry name" value="DNA_brk_join_enz"/>
</dbReference>
<comment type="similarity">
    <text evidence="2">Belongs to the 'phage' integrase family.</text>
</comment>
<evidence type="ECO:0000256" key="7">
    <source>
        <dbReference type="SAM" id="Coils"/>
    </source>
</evidence>
<organism evidence="10 11">
    <name type="scientific">Eubacterium callanderi</name>
    <dbReference type="NCBI Taxonomy" id="53442"/>
    <lineage>
        <taxon>Bacteria</taxon>
        <taxon>Bacillati</taxon>
        <taxon>Bacillota</taxon>
        <taxon>Clostridia</taxon>
        <taxon>Eubacteriales</taxon>
        <taxon>Eubacteriaceae</taxon>
        <taxon>Eubacterium</taxon>
    </lineage>
</organism>
<dbReference type="Gene3D" id="1.10.150.130">
    <property type="match status" value="1"/>
</dbReference>
<dbReference type="Gene3D" id="1.10.443.10">
    <property type="entry name" value="Intergrase catalytic core"/>
    <property type="match status" value="1"/>
</dbReference>
<dbReference type="Pfam" id="PF14659">
    <property type="entry name" value="Phage_int_SAM_3"/>
    <property type="match status" value="1"/>
</dbReference>
<gene>
    <name evidence="10" type="ORF">H0N91_01630</name>
</gene>
<evidence type="ECO:0000256" key="1">
    <source>
        <dbReference type="ARBA" id="ARBA00003283"/>
    </source>
</evidence>
<dbReference type="PANTHER" id="PTHR30349">
    <property type="entry name" value="PHAGE INTEGRASE-RELATED"/>
    <property type="match status" value="1"/>
</dbReference>
<keyword evidence="5" id="KW-0233">DNA recombination</keyword>
<feature type="coiled-coil region" evidence="7">
    <location>
        <begin position="38"/>
        <end position="68"/>
    </location>
</feature>
<dbReference type="Proteomes" id="UP000586254">
    <property type="component" value="Unassembled WGS sequence"/>
</dbReference>
<dbReference type="InterPro" id="IPR044068">
    <property type="entry name" value="CB"/>
</dbReference>
<evidence type="ECO:0000256" key="6">
    <source>
        <dbReference type="PROSITE-ProRule" id="PRU01248"/>
    </source>
</evidence>
<dbReference type="GO" id="GO:0015074">
    <property type="term" value="P:DNA integration"/>
    <property type="evidence" value="ECO:0007669"/>
    <property type="project" value="UniProtKB-KW"/>
</dbReference>
<evidence type="ECO:0000313" key="11">
    <source>
        <dbReference type="Proteomes" id="UP000586254"/>
    </source>
</evidence>
<dbReference type="PROSITE" id="PS51900">
    <property type="entry name" value="CB"/>
    <property type="match status" value="1"/>
</dbReference>
<evidence type="ECO:0000256" key="4">
    <source>
        <dbReference type="ARBA" id="ARBA00023125"/>
    </source>
</evidence>
<keyword evidence="3" id="KW-0229">DNA integration</keyword>
<name>A0A1I5H8Y4_9FIRM</name>
<reference evidence="10 11" key="1">
    <citation type="submission" date="2020-07" db="EMBL/GenBank/DDBJ databases">
        <title>Organ Donor 1.</title>
        <authorList>
            <person name="Marsh A.J."/>
            <person name="Azcarate-Peril M.A."/>
        </authorList>
    </citation>
    <scope>NUCLEOTIDE SEQUENCE [LARGE SCALE GENOMIC DNA]</scope>
    <source>
        <strain evidence="10 11">AMC0717</strain>
    </source>
</reference>
<dbReference type="CDD" id="cd01189">
    <property type="entry name" value="INT_ICEBs1_C_like"/>
    <property type="match status" value="1"/>
</dbReference>
<proteinExistence type="inferred from homology"/>
<evidence type="ECO:0000259" key="8">
    <source>
        <dbReference type="PROSITE" id="PS51898"/>
    </source>
</evidence>
<dbReference type="InterPro" id="IPR002104">
    <property type="entry name" value="Integrase_catalytic"/>
</dbReference>
<feature type="domain" description="Core-binding (CB)" evidence="9">
    <location>
        <begin position="94"/>
        <end position="183"/>
    </location>
</feature>
<dbReference type="GO" id="GO:0006310">
    <property type="term" value="P:DNA recombination"/>
    <property type="evidence" value="ECO:0007669"/>
    <property type="project" value="UniProtKB-KW"/>
</dbReference>
<protein>
    <submittedName>
        <fullName evidence="10">Tyrosine-type recombinase/integrase</fullName>
    </submittedName>
</protein>